<dbReference type="InterPro" id="IPR020568">
    <property type="entry name" value="Ribosomal_Su5_D2-typ_SF"/>
</dbReference>
<evidence type="ECO:0000256" key="30">
    <source>
        <dbReference type="ARBA" id="ARBA00083221"/>
    </source>
</evidence>
<keyword evidence="6" id="KW-0732">Signal</keyword>
<dbReference type="PROSITE" id="PS00298">
    <property type="entry name" value="HSP90"/>
    <property type="match status" value="1"/>
</dbReference>
<dbReference type="InterPro" id="IPR037196">
    <property type="entry name" value="HSP90_C"/>
</dbReference>
<dbReference type="Gene3D" id="3.30.230.80">
    <property type="match status" value="1"/>
</dbReference>
<dbReference type="GO" id="GO:0003677">
    <property type="term" value="F:DNA binding"/>
    <property type="evidence" value="ECO:0007669"/>
    <property type="project" value="UniProtKB-ARBA"/>
</dbReference>
<feature type="region of interest" description="Disordered" evidence="31">
    <location>
        <begin position="1079"/>
        <end position="1148"/>
    </location>
</feature>
<keyword evidence="10" id="KW-0256">Endoplasmic reticulum</keyword>
<keyword evidence="34" id="KW-1185">Reference proteome</keyword>
<keyword evidence="16" id="KW-0010">Activator</keyword>
<comment type="subcellular location">
    <subcellularLocation>
        <location evidence="2">Endoplasmic reticulum lumen</location>
    </subcellularLocation>
    <subcellularLocation>
        <location evidence="1">Nucleus</location>
    </subcellularLocation>
    <subcellularLocation>
        <location evidence="3">Sarcoplasmic reticulum lumen</location>
    </subcellularLocation>
</comment>
<dbReference type="SMART" id="SM00387">
    <property type="entry name" value="HATPase_c"/>
    <property type="match status" value="1"/>
</dbReference>
<evidence type="ECO:0000256" key="15">
    <source>
        <dbReference type="ARBA" id="ARBA00023015"/>
    </source>
</evidence>
<evidence type="ECO:0000256" key="20">
    <source>
        <dbReference type="ARBA" id="ARBA00023204"/>
    </source>
</evidence>
<dbReference type="InterPro" id="IPR003594">
    <property type="entry name" value="HATPase_dom"/>
</dbReference>
<dbReference type="InterPro" id="IPR015637">
    <property type="entry name" value="MUG/TDG"/>
</dbReference>
<comment type="similarity">
    <text evidence="4">Belongs to the heat shock protein 90 family.</text>
</comment>
<keyword evidence="11" id="KW-0067">ATP-binding</keyword>
<evidence type="ECO:0000256" key="12">
    <source>
        <dbReference type="ARBA" id="ARBA00022843"/>
    </source>
</evidence>
<dbReference type="AlphaFoldDB" id="A0A444UI11"/>
<comment type="similarity">
    <text evidence="26">Belongs to the uracil-DNA glycosylase (UDG) superfamily. TDG/mug family.</text>
</comment>
<dbReference type="GO" id="GO:0141016">
    <property type="term" value="F:G/T mismatch-specific thymine-DNA glycosylase activity"/>
    <property type="evidence" value="ECO:0007669"/>
    <property type="project" value="UniProtKB-EC"/>
</dbReference>
<evidence type="ECO:0000256" key="4">
    <source>
        <dbReference type="ARBA" id="ARBA00008239"/>
    </source>
</evidence>
<dbReference type="InterPro" id="IPR036890">
    <property type="entry name" value="HATPase_C_sf"/>
</dbReference>
<keyword evidence="12" id="KW-0832">Ubl conjugation</keyword>
<comment type="subunit">
    <text evidence="27">Homodimer. Interacts with AICDA and GADD45A.</text>
</comment>
<feature type="non-terminal residue" evidence="33">
    <location>
        <position position="1"/>
    </location>
</feature>
<feature type="domain" description="Histidine kinase/HSP90-like ATPase" evidence="32">
    <location>
        <begin position="78"/>
        <end position="237"/>
    </location>
</feature>
<dbReference type="SUPFAM" id="SSF110942">
    <property type="entry name" value="HSP90 C-terminal domain"/>
    <property type="match status" value="1"/>
</dbReference>
<dbReference type="GO" id="GO:0033018">
    <property type="term" value="C:sarcoplasmic reticulum lumen"/>
    <property type="evidence" value="ECO:0007669"/>
    <property type="project" value="UniProtKB-SubCell"/>
</dbReference>
<evidence type="ECO:0000256" key="11">
    <source>
        <dbReference type="ARBA" id="ARBA00022840"/>
    </source>
</evidence>
<dbReference type="SUPFAM" id="SSF52141">
    <property type="entry name" value="Uracil-DNA glycosylase-like"/>
    <property type="match status" value="1"/>
</dbReference>
<dbReference type="CDD" id="cd10028">
    <property type="entry name" value="UDG-F2_TDG_MUG"/>
    <property type="match status" value="1"/>
</dbReference>
<organism evidence="33 34">
    <name type="scientific">Acipenser ruthenus</name>
    <name type="common">Sterlet sturgeon</name>
    <dbReference type="NCBI Taxonomy" id="7906"/>
    <lineage>
        <taxon>Eukaryota</taxon>
        <taxon>Metazoa</taxon>
        <taxon>Chordata</taxon>
        <taxon>Craniata</taxon>
        <taxon>Vertebrata</taxon>
        <taxon>Euteleostomi</taxon>
        <taxon>Actinopterygii</taxon>
        <taxon>Chondrostei</taxon>
        <taxon>Acipenseriformes</taxon>
        <taxon>Acipenseridae</taxon>
        <taxon>Acipenser</taxon>
    </lineage>
</organism>
<keyword evidence="15" id="KW-0805">Transcription regulation</keyword>
<evidence type="ECO:0000256" key="10">
    <source>
        <dbReference type="ARBA" id="ARBA00022824"/>
    </source>
</evidence>
<dbReference type="Proteomes" id="UP000289886">
    <property type="component" value="Unassembled WGS sequence"/>
</dbReference>
<keyword evidence="17" id="KW-0804">Transcription</keyword>
<keyword evidence="18" id="KW-0325">Glycoprotein</keyword>
<evidence type="ECO:0000256" key="2">
    <source>
        <dbReference type="ARBA" id="ARBA00004319"/>
    </source>
</evidence>
<evidence type="ECO:0000259" key="32">
    <source>
        <dbReference type="SMART" id="SM00387"/>
    </source>
</evidence>
<dbReference type="GO" id="GO:0032183">
    <property type="term" value="F:SUMO binding"/>
    <property type="evidence" value="ECO:0007669"/>
    <property type="project" value="UniProtKB-ARBA"/>
</dbReference>
<dbReference type="NCBIfam" id="NF003555">
    <property type="entry name" value="PRK05218.1"/>
    <property type="match status" value="1"/>
</dbReference>
<evidence type="ECO:0000256" key="8">
    <source>
        <dbReference type="ARBA" id="ARBA00022763"/>
    </source>
</evidence>
<evidence type="ECO:0000256" key="31">
    <source>
        <dbReference type="SAM" id="MobiDB-lite"/>
    </source>
</evidence>
<dbReference type="EC" id="3.2.2.29" evidence="28"/>
<evidence type="ECO:0000256" key="26">
    <source>
        <dbReference type="ARBA" id="ARBA00061261"/>
    </source>
</evidence>
<evidence type="ECO:0000256" key="22">
    <source>
        <dbReference type="ARBA" id="ARBA00039709"/>
    </source>
</evidence>
<dbReference type="GO" id="GO:0040029">
    <property type="term" value="P:epigenetic regulation of gene expression"/>
    <property type="evidence" value="ECO:0007669"/>
    <property type="project" value="UniProtKB-ARBA"/>
</dbReference>
<accession>A0A444UI11</accession>
<feature type="region of interest" description="Disordered" evidence="31">
    <location>
        <begin position="695"/>
        <end position="732"/>
    </location>
</feature>
<evidence type="ECO:0000313" key="33">
    <source>
        <dbReference type="EMBL" id="RXM34718.1"/>
    </source>
</evidence>
<gene>
    <name evidence="33" type="ORF">EOD39_4574</name>
</gene>
<evidence type="ECO:0000256" key="25">
    <source>
        <dbReference type="ARBA" id="ARBA00052915"/>
    </source>
</evidence>
<dbReference type="GO" id="GO:0016887">
    <property type="term" value="F:ATP hydrolysis activity"/>
    <property type="evidence" value="ECO:0007669"/>
    <property type="project" value="InterPro"/>
</dbReference>
<dbReference type="Gene3D" id="3.40.50.11260">
    <property type="match status" value="1"/>
</dbReference>
<protein>
    <recommendedName>
        <fullName evidence="22">Endoplasmin</fullName>
        <ecNumber evidence="28">3.2.2.29</ecNumber>
    </recommendedName>
    <alternativeName>
        <fullName evidence="29">G/T mismatch-specific thymine DNA glycosylase</fullName>
    </alternativeName>
    <alternativeName>
        <fullName evidence="23">Heat shock protein 90 kDa beta member 1</fullName>
    </alternativeName>
    <alternativeName>
        <fullName evidence="30">Thymine-DNA glycosylase</fullName>
    </alternativeName>
</protein>
<dbReference type="FunFam" id="3.40.470.10:FF:000002">
    <property type="entry name" value="G/T mismatch-specific thymine DNA glycosylase"/>
    <property type="match status" value="1"/>
</dbReference>
<evidence type="ECO:0000256" key="24">
    <source>
        <dbReference type="ARBA" id="ARBA00048778"/>
    </source>
</evidence>
<dbReference type="Pfam" id="PF00183">
    <property type="entry name" value="HSP90"/>
    <property type="match status" value="1"/>
</dbReference>
<keyword evidence="19" id="KW-0143">Chaperone</keyword>
<comment type="catalytic activity">
    <reaction evidence="24">
        <text>ATP + H2O = ADP + phosphate + H(+)</text>
        <dbReference type="Rhea" id="RHEA:13065"/>
        <dbReference type="ChEBI" id="CHEBI:15377"/>
        <dbReference type="ChEBI" id="CHEBI:15378"/>
        <dbReference type="ChEBI" id="CHEBI:30616"/>
        <dbReference type="ChEBI" id="CHEBI:43474"/>
        <dbReference type="ChEBI" id="CHEBI:456216"/>
    </reaction>
    <physiologicalReaction direction="left-to-right" evidence="24">
        <dbReference type="Rhea" id="RHEA:13066"/>
    </physiologicalReaction>
</comment>
<dbReference type="FunFam" id="3.30.565.10:FF:000005">
    <property type="entry name" value="Heat shock protein 90"/>
    <property type="match status" value="1"/>
</dbReference>
<dbReference type="SUPFAM" id="SSF55874">
    <property type="entry name" value="ATPase domain of HSP90 chaperone/DNA topoisomerase II/histidine kinase"/>
    <property type="match status" value="1"/>
</dbReference>
<feature type="compositionally biased region" description="Acidic residues" evidence="31">
    <location>
        <begin position="1"/>
        <end position="15"/>
    </location>
</feature>
<evidence type="ECO:0000256" key="5">
    <source>
        <dbReference type="ARBA" id="ARBA00022499"/>
    </source>
</evidence>
<proteinExistence type="inferred from homology"/>
<comment type="caution">
    <text evidence="33">The sequence shown here is derived from an EMBL/GenBank/DDBJ whole genome shotgun (WGS) entry which is preliminary data.</text>
</comment>
<dbReference type="NCBIfam" id="TIGR00584">
    <property type="entry name" value="mug"/>
    <property type="match status" value="1"/>
</dbReference>
<evidence type="ECO:0000256" key="9">
    <source>
        <dbReference type="ARBA" id="ARBA00022801"/>
    </source>
</evidence>
<dbReference type="InterPro" id="IPR005122">
    <property type="entry name" value="Uracil-DNA_glycosylase-like"/>
</dbReference>
<dbReference type="InterPro" id="IPR020575">
    <property type="entry name" value="Hsp90_N"/>
</dbReference>
<dbReference type="FunFam" id="1.20.120.790:FF:000003">
    <property type="entry name" value="Heat shock protein 90"/>
    <property type="match status" value="1"/>
</dbReference>
<feature type="compositionally biased region" description="Low complexity" evidence="31">
    <location>
        <begin position="1110"/>
        <end position="1121"/>
    </location>
</feature>
<evidence type="ECO:0000256" key="19">
    <source>
        <dbReference type="ARBA" id="ARBA00023186"/>
    </source>
</evidence>
<keyword evidence="7" id="KW-0547">Nucleotide-binding</keyword>
<evidence type="ECO:0000256" key="17">
    <source>
        <dbReference type="ARBA" id="ARBA00023163"/>
    </source>
</evidence>
<dbReference type="PRINTS" id="PR00775">
    <property type="entry name" value="HEATSHOCK90"/>
</dbReference>
<evidence type="ECO:0000256" key="7">
    <source>
        <dbReference type="ARBA" id="ARBA00022741"/>
    </source>
</evidence>
<comment type="catalytic activity">
    <reaction evidence="25">
        <text>Hydrolyzes mismatched double-stranded DNA and polynucleotides, releasing free thymine.</text>
        <dbReference type="EC" id="3.2.2.29"/>
    </reaction>
</comment>
<dbReference type="Gene3D" id="1.20.120.790">
    <property type="entry name" value="Heat shock protein 90, C-terminal domain"/>
    <property type="match status" value="1"/>
</dbReference>
<evidence type="ECO:0000256" key="16">
    <source>
        <dbReference type="ARBA" id="ARBA00023159"/>
    </source>
</evidence>
<evidence type="ECO:0000256" key="18">
    <source>
        <dbReference type="ARBA" id="ARBA00023180"/>
    </source>
</evidence>
<dbReference type="HAMAP" id="MF_00505">
    <property type="entry name" value="HSP90"/>
    <property type="match status" value="1"/>
</dbReference>
<keyword evidence="20" id="KW-0234">DNA repair</keyword>
<evidence type="ECO:0000256" key="13">
    <source>
        <dbReference type="ARBA" id="ARBA00022853"/>
    </source>
</evidence>
<feature type="region of interest" description="Disordered" evidence="31">
    <location>
        <begin position="764"/>
        <end position="826"/>
    </location>
</feature>
<keyword evidence="5" id="KW-1017">Isopeptide bond</keyword>
<evidence type="ECO:0000256" key="29">
    <source>
        <dbReference type="ARBA" id="ARBA00071248"/>
    </source>
</evidence>
<feature type="compositionally biased region" description="Polar residues" evidence="31">
    <location>
        <begin position="1136"/>
        <end position="1148"/>
    </location>
</feature>
<reference evidence="33 34" key="1">
    <citation type="submission" date="2019-01" db="EMBL/GenBank/DDBJ databases">
        <title>Draft Genome and Complete Hox-Cluster Characterization of the Sterlet Sturgeon (Acipenser ruthenus).</title>
        <authorList>
            <person name="Wei Q."/>
        </authorList>
    </citation>
    <scope>NUCLEOTIDE SEQUENCE [LARGE SCALE GENOMIC DNA]</scope>
    <source>
        <strain evidence="33">WHYD16114868_AA</strain>
        <tissue evidence="33">Blood</tissue>
    </source>
</reference>
<dbReference type="Gene3D" id="3.30.565.10">
    <property type="entry name" value="Histidine kinase-like ATPase, C-terminal domain"/>
    <property type="match status" value="1"/>
</dbReference>
<dbReference type="GO" id="GO:0051082">
    <property type="term" value="F:unfolded protein binding"/>
    <property type="evidence" value="ECO:0007669"/>
    <property type="project" value="InterPro"/>
</dbReference>
<evidence type="ECO:0000256" key="27">
    <source>
        <dbReference type="ARBA" id="ARBA00064519"/>
    </source>
</evidence>
<keyword evidence="8" id="KW-0227">DNA damage</keyword>
<dbReference type="GO" id="GO:0140662">
    <property type="term" value="F:ATP-dependent protein folding chaperone"/>
    <property type="evidence" value="ECO:0007669"/>
    <property type="project" value="InterPro"/>
</dbReference>
<evidence type="ECO:0000313" key="34">
    <source>
        <dbReference type="Proteomes" id="UP000289886"/>
    </source>
</evidence>
<dbReference type="GO" id="GO:0006285">
    <property type="term" value="P:base-excision repair, AP site formation"/>
    <property type="evidence" value="ECO:0007669"/>
    <property type="project" value="InterPro"/>
</dbReference>
<dbReference type="FunFam" id="3.30.230.80:FF:000003">
    <property type="entry name" value="endoplasmin isoform X1"/>
    <property type="match status" value="1"/>
</dbReference>
<dbReference type="InterPro" id="IPR019805">
    <property type="entry name" value="Heat_shock_protein_90_CS"/>
</dbReference>
<feature type="compositionally biased region" description="Basic and acidic residues" evidence="31">
    <location>
        <begin position="16"/>
        <end position="33"/>
    </location>
</feature>
<evidence type="ECO:0000256" key="14">
    <source>
        <dbReference type="ARBA" id="ARBA00022951"/>
    </source>
</evidence>
<evidence type="ECO:0000256" key="3">
    <source>
        <dbReference type="ARBA" id="ARBA00004564"/>
    </source>
</evidence>
<dbReference type="Pfam" id="PF13589">
    <property type="entry name" value="HATPase_c_3"/>
    <property type="match status" value="1"/>
</dbReference>
<dbReference type="InterPro" id="IPR036895">
    <property type="entry name" value="Uracil-DNA_glycosylase-like_sf"/>
</dbReference>
<evidence type="ECO:0000256" key="1">
    <source>
        <dbReference type="ARBA" id="ARBA00004123"/>
    </source>
</evidence>
<dbReference type="CDD" id="cd16927">
    <property type="entry name" value="HATPase_Hsp90-like"/>
    <property type="match status" value="1"/>
</dbReference>
<dbReference type="PANTHER" id="PTHR11528">
    <property type="entry name" value="HEAT SHOCK PROTEIN 90 FAMILY MEMBER"/>
    <property type="match status" value="1"/>
</dbReference>
<dbReference type="SUPFAM" id="SSF54211">
    <property type="entry name" value="Ribosomal protein S5 domain 2-like"/>
    <property type="match status" value="1"/>
</dbReference>
<sequence>VRADDEVDVDGTVEDDLGKSRDGSRTDDEVVQREEEAIQLDGLNAAQLKELREKSEKHVFQAEVNRMMKLIINSLYKNKEIFLRELISNASDALDKIRLMSLTNDDALAGNEELTIKIKSDKEKNMLHITDTGIGMTQEELVKNLGTIAKSGTSEFLNKMTEMQTDDQSTSELIGQFGVGFYSAFLVADKVIVTSKHNNDTQQIWESDSNAFSVVEDPRGNTLGRGSTITLVMKEEASDYLELETIKNLVKKYSQFINFPIYVWSSKVEKTVWDWELMNDIKPIWQRQAKEVEEDEYTAFYKTFSKDTEDPLCYIHFTAEGEVTFKSILFVPGAAPRGIFDEYGSKRNDYIKLFVRRVFITDDFNDMMPKYLNFVKGVVDSDDLPLNVSRETLQQHKLLKVIRKKLVRKTLDMIKKIADEKYNEKFWKEFGTNIKLGVIEDHSNRTRLAKLLRFHTSHSETELSSLEQYVERMKEKQDKIYFMAGTSKKEAQSSPFVEALLKKGYEVVYLTEPVDEYCIQALPEFDGKRFQNVAKEGVKFEESDKAKERREAMAKDFEPLTNWLKEKSLKDKVEKVVLSQRLTDSPCALVASQYGWSGNMERIMKAQAYQTGKDISTNYYASQKKTLEINPRHPLIKEMLKRVNENEDDQTAADLAVVLFETATLRSGYQLADTKEYGERIERMLRLSMNVDLTEKVEEEPEDVPEEAAEEEDGEDEEIKAEEEDEATEETEQVSLIVRQHWFQSTQQFQALQATQYHQMSTVSPYMDGSREGTEMTELSVHQEPAPVPEPAPTKGKRGRPPAKEPKKPGPKKAKAADGAAGGKQEKISDAFKKVKRKMNRFNGVSEAELMTKTLPDILTFNLDIVIIGINPGLMAAHKGHHYPGPGNHFWKCLFLSGLSDTQLNHMDDQLLPEKCGIGFTNMVERTTPGSKDLSSKEFREGGRILVEKLKKYKPVVAAFNGKCIYEIFSKEIFGVKIKKFEFGLQPHRIPETETACYVMPSSSARCAQFPRAQDKVHYYIKLKELRDQLKGQPSVSKDVQELEYSFDLKLAKEDAKRMAIKEEKYDPGYEAAFGGAYSESGPEGNGPCNFSATEPEAGSKEVSTPPAFGQVPGGQVPEGQWMMQSFADQIPDIGSCSTQPREVTGTD</sequence>
<dbReference type="InterPro" id="IPR001404">
    <property type="entry name" value="Hsp90_fam"/>
</dbReference>
<dbReference type="InterPro" id="IPR003310">
    <property type="entry name" value="TDG-like_euk"/>
</dbReference>
<evidence type="ECO:0000256" key="21">
    <source>
        <dbReference type="ARBA" id="ARBA00023242"/>
    </source>
</evidence>
<keyword evidence="21" id="KW-0539">Nucleus</keyword>
<dbReference type="EMBL" id="SCEB01214546">
    <property type="protein sequence ID" value="RXM34718.1"/>
    <property type="molecule type" value="Genomic_DNA"/>
</dbReference>
<name>A0A444UI11_ACIRT</name>
<dbReference type="Pfam" id="PF03167">
    <property type="entry name" value="UDG"/>
    <property type="match status" value="1"/>
</dbReference>
<dbReference type="GO" id="GO:0005654">
    <property type="term" value="C:nucleoplasm"/>
    <property type="evidence" value="ECO:0007669"/>
    <property type="project" value="UniProtKB-ARBA"/>
</dbReference>
<dbReference type="GO" id="GO:0005524">
    <property type="term" value="F:ATP binding"/>
    <property type="evidence" value="ECO:0007669"/>
    <property type="project" value="UniProtKB-KW"/>
</dbReference>
<keyword evidence="13" id="KW-0156">Chromatin regulator</keyword>
<feature type="region of interest" description="Disordered" evidence="31">
    <location>
        <begin position="1"/>
        <end position="33"/>
    </location>
</feature>
<keyword evidence="9" id="KW-0378">Hydrolase</keyword>
<dbReference type="FunFam" id="3.40.50.11260:FF:000003">
    <property type="entry name" value="Heat shock protein 90"/>
    <property type="match status" value="1"/>
</dbReference>
<feature type="compositionally biased region" description="Acidic residues" evidence="31">
    <location>
        <begin position="697"/>
        <end position="732"/>
    </location>
</feature>
<evidence type="ECO:0000256" key="6">
    <source>
        <dbReference type="ARBA" id="ARBA00022729"/>
    </source>
</evidence>
<evidence type="ECO:0000256" key="28">
    <source>
        <dbReference type="ARBA" id="ARBA00066769"/>
    </source>
</evidence>
<evidence type="ECO:0000256" key="23">
    <source>
        <dbReference type="ARBA" id="ARBA00042650"/>
    </source>
</evidence>
<keyword evidence="14" id="KW-0703">Sarcoplasmic reticulum</keyword>
<dbReference type="Gene3D" id="3.40.470.10">
    <property type="entry name" value="Uracil-DNA glycosylase-like domain"/>
    <property type="match status" value="1"/>
</dbReference>